<dbReference type="AlphaFoldDB" id="A0A7Z0DT87"/>
<reference evidence="2 3" key="1">
    <citation type="submission" date="2020-07" db="EMBL/GenBank/DDBJ databases">
        <title>Sequencing the genomes of 1000 actinobacteria strains.</title>
        <authorList>
            <person name="Klenk H.-P."/>
        </authorList>
    </citation>
    <scope>NUCLEOTIDE SEQUENCE [LARGE SCALE GENOMIC DNA]</scope>
    <source>
        <strain evidence="2 3">DSM 26487</strain>
    </source>
</reference>
<keyword evidence="3" id="KW-1185">Reference proteome</keyword>
<protein>
    <submittedName>
        <fullName evidence="2">Amino acid transporter</fullName>
    </submittedName>
</protein>
<evidence type="ECO:0000256" key="1">
    <source>
        <dbReference type="SAM" id="Phobius"/>
    </source>
</evidence>
<dbReference type="Proteomes" id="UP000564496">
    <property type="component" value="Unassembled WGS sequence"/>
</dbReference>
<keyword evidence="1" id="KW-0812">Transmembrane</keyword>
<keyword evidence="1" id="KW-1133">Transmembrane helix</keyword>
<name>A0A7Z0DT87_9ACTN</name>
<sequence length="106" mass="11020">MFTRFMFEATEATASIQTYAMGLPSGTAPDISPRRPPGMEKFDTIAGWVLVLAILALVVFVVIAGVRIAAAYRDGEQIPGGVKALGWACVGCIVVGSASGFVSALI</sequence>
<accession>A0A7Z0DT87</accession>
<organism evidence="2 3">
    <name type="scientific">Nocardioides panzhihuensis</name>
    <dbReference type="NCBI Taxonomy" id="860243"/>
    <lineage>
        <taxon>Bacteria</taxon>
        <taxon>Bacillati</taxon>
        <taxon>Actinomycetota</taxon>
        <taxon>Actinomycetes</taxon>
        <taxon>Propionibacteriales</taxon>
        <taxon>Nocardioidaceae</taxon>
        <taxon>Nocardioides</taxon>
    </lineage>
</organism>
<keyword evidence="1" id="KW-0472">Membrane</keyword>
<dbReference type="RefSeq" id="WP_179661786.1">
    <property type="nucleotide sequence ID" value="NZ_JACBZR010000002.1"/>
</dbReference>
<feature type="transmembrane region" description="Helical" evidence="1">
    <location>
        <begin position="45"/>
        <end position="72"/>
    </location>
</feature>
<proteinExistence type="predicted"/>
<gene>
    <name evidence="2" type="ORF">BJ988_005918</name>
</gene>
<evidence type="ECO:0000313" key="3">
    <source>
        <dbReference type="Proteomes" id="UP000564496"/>
    </source>
</evidence>
<evidence type="ECO:0000313" key="2">
    <source>
        <dbReference type="EMBL" id="NYI81210.1"/>
    </source>
</evidence>
<comment type="caution">
    <text evidence="2">The sequence shown here is derived from an EMBL/GenBank/DDBJ whole genome shotgun (WGS) entry which is preliminary data.</text>
</comment>
<feature type="transmembrane region" description="Helical" evidence="1">
    <location>
        <begin position="84"/>
        <end position="105"/>
    </location>
</feature>
<dbReference type="EMBL" id="JACBZR010000002">
    <property type="protein sequence ID" value="NYI81210.1"/>
    <property type="molecule type" value="Genomic_DNA"/>
</dbReference>